<sequence length="208" mass="23391">MNKRKHYTSIKKNELESASDVPDAEEKDSTLMSLLKNWPLMSSIIIYCVFSLHDMAYTEIFSLWAVNPKSLGGLNYSTDDVGTALSITGFVYTSTRMLSIHGVVVWPRAHLYNKCCIDRKERFIRTFMLQNKAVDQHQRGVANGIAMTLQSTFKAIGPACGGALLSWSQKRLNVAFLPGTQMIFFILNVIEGIGVLLTFKPFLTTNHY</sequence>
<reference evidence="2" key="1">
    <citation type="journal article" date="2022" name="Mol. Ecol. Resour.">
        <title>The genomes of chicory, endive, great burdock and yacon provide insights into Asteraceae palaeo-polyploidization history and plant inulin production.</title>
        <authorList>
            <person name="Fan W."/>
            <person name="Wang S."/>
            <person name="Wang H."/>
            <person name="Wang A."/>
            <person name="Jiang F."/>
            <person name="Liu H."/>
            <person name="Zhao H."/>
            <person name="Xu D."/>
            <person name="Zhang Y."/>
        </authorList>
    </citation>
    <scope>NUCLEOTIDE SEQUENCE [LARGE SCALE GENOMIC DNA]</scope>
    <source>
        <strain evidence="2">cv. Yunnan</strain>
    </source>
</reference>
<comment type="caution">
    <text evidence="1">The sequence shown here is derived from an EMBL/GenBank/DDBJ whole genome shotgun (WGS) entry which is preliminary data.</text>
</comment>
<dbReference type="Proteomes" id="UP001056120">
    <property type="component" value="Linkage Group LG14"/>
</dbReference>
<keyword evidence="2" id="KW-1185">Reference proteome</keyword>
<accession>A0ACB9GLG3</accession>
<evidence type="ECO:0000313" key="2">
    <source>
        <dbReference type="Proteomes" id="UP001056120"/>
    </source>
</evidence>
<name>A0ACB9GLG3_9ASTR</name>
<proteinExistence type="predicted"/>
<reference evidence="1 2" key="2">
    <citation type="journal article" date="2022" name="Mol. Ecol. Resour.">
        <title>The genomes of chicory, endive, great burdock and yacon provide insights into Asteraceae paleo-polyploidization history and plant inulin production.</title>
        <authorList>
            <person name="Fan W."/>
            <person name="Wang S."/>
            <person name="Wang H."/>
            <person name="Wang A."/>
            <person name="Jiang F."/>
            <person name="Liu H."/>
            <person name="Zhao H."/>
            <person name="Xu D."/>
            <person name="Zhang Y."/>
        </authorList>
    </citation>
    <scope>NUCLEOTIDE SEQUENCE [LARGE SCALE GENOMIC DNA]</scope>
    <source>
        <strain evidence="2">cv. Yunnan</strain>
        <tissue evidence="1">Leaves</tissue>
    </source>
</reference>
<protein>
    <submittedName>
        <fullName evidence="1">Uncharacterized protein</fullName>
    </submittedName>
</protein>
<gene>
    <name evidence="1" type="ORF">L1987_43563</name>
</gene>
<organism evidence="1 2">
    <name type="scientific">Smallanthus sonchifolius</name>
    <dbReference type="NCBI Taxonomy" id="185202"/>
    <lineage>
        <taxon>Eukaryota</taxon>
        <taxon>Viridiplantae</taxon>
        <taxon>Streptophyta</taxon>
        <taxon>Embryophyta</taxon>
        <taxon>Tracheophyta</taxon>
        <taxon>Spermatophyta</taxon>
        <taxon>Magnoliopsida</taxon>
        <taxon>eudicotyledons</taxon>
        <taxon>Gunneridae</taxon>
        <taxon>Pentapetalae</taxon>
        <taxon>asterids</taxon>
        <taxon>campanulids</taxon>
        <taxon>Asterales</taxon>
        <taxon>Asteraceae</taxon>
        <taxon>Asteroideae</taxon>
        <taxon>Heliantheae alliance</taxon>
        <taxon>Millerieae</taxon>
        <taxon>Smallanthus</taxon>
    </lineage>
</organism>
<dbReference type="EMBL" id="CM042031">
    <property type="protein sequence ID" value="KAI3784464.1"/>
    <property type="molecule type" value="Genomic_DNA"/>
</dbReference>
<evidence type="ECO:0000313" key="1">
    <source>
        <dbReference type="EMBL" id="KAI3784464.1"/>
    </source>
</evidence>